<feature type="signal peptide" evidence="1">
    <location>
        <begin position="1"/>
        <end position="21"/>
    </location>
</feature>
<evidence type="ECO:0000256" key="1">
    <source>
        <dbReference type="SAM" id="SignalP"/>
    </source>
</evidence>
<evidence type="ECO:0008006" key="4">
    <source>
        <dbReference type="Google" id="ProtNLM"/>
    </source>
</evidence>
<organism evidence="2 3">
    <name type="scientific">Psychroflexus planctonicus</name>
    <dbReference type="NCBI Taxonomy" id="1526575"/>
    <lineage>
        <taxon>Bacteria</taxon>
        <taxon>Pseudomonadati</taxon>
        <taxon>Bacteroidota</taxon>
        <taxon>Flavobacteriia</taxon>
        <taxon>Flavobacteriales</taxon>
        <taxon>Flavobacteriaceae</taxon>
        <taxon>Psychroflexus</taxon>
    </lineage>
</organism>
<evidence type="ECO:0000313" key="2">
    <source>
        <dbReference type="EMBL" id="GGE28833.1"/>
    </source>
</evidence>
<accession>A0ABQ1SGB7</accession>
<dbReference type="SUPFAM" id="SSF49464">
    <property type="entry name" value="Carboxypeptidase regulatory domain-like"/>
    <property type="match status" value="1"/>
</dbReference>
<comment type="caution">
    <text evidence="2">The sequence shown here is derived from an EMBL/GenBank/DDBJ whole genome shotgun (WGS) entry which is preliminary data.</text>
</comment>
<keyword evidence="1" id="KW-0732">Signal</keyword>
<dbReference type="Pfam" id="PF13715">
    <property type="entry name" value="CarbopepD_reg_2"/>
    <property type="match status" value="1"/>
</dbReference>
<gene>
    <name evidence="2" type="ORF">GCM10010832_06830</name>
</gene>
<keyword evidence="3" id="KW-1185">Reference proteome</keyword>
<dbReference type="InterPro" id="IPR008969">
    <property type="entry name" value="CarboxyPept-like_regulatory"/>
</dbReference>
<dbReference type="Gene3D" id="2.60.40.1120">
    <property type="entry name" value="Carboxypeptidase-like, regulatory domain"/>
    <property type="match status" value="1"/>
</dbReference>
<dbReference type="EMBL" id="BMGM01000002">
    <property type="protein sequence ID" value="GGE28833.1"/>
    <property type="molecule type" value="Genomic_DNA"/>
</dbReference>
<dbReference type="Pfam" id="PF18939">
    <property type="entry name" value="DUF5686"/>
    <property type="match status" value="1"/>
</dbReference>
<sequence length="815" mass="95203">MKNLRHLLCAIPFLFASFVHAQHEISGKIIDALTNEALAFANITFNSNSKRGVITDIDGHFYYQSKDSITQLNITYLGYKNKQIKPRKYQNLIIKLEPSEESLDEVIITDGENPALRIIRKVMANREQNNPLKKGGFEYITYNRSVFDREGRQQKADSLRTAFLNQIEKGELDPESDSLSGYDKALIREGNFNIMLFESVTERKFLPPDLSEENVIGTRVSGFKNPYFAMLATELQPFGFYEDNIDMLDMHFLNPIANGSLKRYDYVLEDQIYRENDTIFNISFQPKKNANIDGLKGFMYINSKAYAIQNIVAEPADEMMIHLKIQQKYQFLEDQHWFPEQLNFEIMLNEGIFINGKTYIKDIQFKDDLSKRDFSEVELKYEEDAPQKDEVFWNKYRIDSLSQQDKITYKVVDSIGESMKLDKMLDVATKLGDGYIPWGKVNIPINRFFGYNRYEGFRLGAGLETNEKLFKKVSFGGYTAYGFRDKNWKLGGKIRYDINRSQDMFLQFNYQNDVREIGSSSMSRNNGFSLNGDLRAFIASRMDFVERFQVEFGRRDFKYLKWSAKLRTERVRPQYNYFFLENQNLITNYRNTEAVLHLRYAHRERIVETPLKRVSLGTNYPVFNLRYARGFDSFLDGNYQYNKLEVSMHQSFFSRNIGKTRYKLQGGYLDGNLPLGLLFTGEGSNDEDIPIVMYDTFQTMLPYEFLSDQYLHLFLTHDIGSLLFKSENFKPGLIFHHNMGWGNLANNFSHAWTFQTKENLFVESGLEVTKIIQLNYVDTAYLNFGIGGFYRYGNYSFDKNSDNFVLKINTTFSFN</sequence>
<name>A0ABQ1SGB7_9FLAO</name>
<proteinExistence type="predicted"/>
<dbReference type="InterPro" id="IPR043741">
    <property type="entry name" value="DUF5686"/>
</dbReference>
<dbReference type="Proteomes" id="UP000599179">
    <property type="component" value="Unassembled WGS sequence"/>
</dbReference>
<evidence type="ECO:0000313" key="3">
    <source>
        <dbReference type="Proteomes" id="UP000599179"/>
    </source>
</evidence>
<feature type="chain" id="PRO_5045118259" description="CarboxypepD_reg-like domain-containing protein" evidence="1">
    <location>
        <begin position="22"/>
        <end position="815"/>
    </location>
</feature>
<dbReference type="RefSeq" id="WP_188457687.1">
    <property type="nucleotide sequence ID" value="NZ_BMGM01000002.1"/>
</dbReference>
<protein>
    <recommendedName>
        <fullName evidence="4">CarboxypepD_reg-like domain-containing protein</fullName>
    </recommendedName>
</protein>
<reference evidence="3" key="1">
    <citation type="journal article" date="2019" name="Int. J. Syst. Evol. Microbiol.">
        <title>The Global Catalogue of Microorganisms (GCM) 10K type strain sequencing project: providing services to taxonomists for standard genome sequencing and annotation.</title>
        <authorList>
            <consortium name="The Broad Institute Genomics Platform"/>
            <consortium name="The Broad Institute Genome Sequencing Center for Infectious Disease"/>
            <person name="Wu L."/>
            <person name="Ma J."/>
        </authorList>
    </citation>
    <scope>NUCLEOTIDE SEQUENCE [LARGE SCALE GENOMIC DNA]</scope>
    <source>
        <strain evidence="3">CGMCC 1.12931</strain>
    </source>
</reference>